<comment type="caution">
    <text evidence="16">The sequence shown here is derived from an EMBL/GenBank/DDBJ whole genome shotgun (WGS) entry which is preliminary data.</text>
</comment>
<keyword evidence="8" id="KW-0238">DNA-binding</keyword>
<dbReference type="SUPFAM" id="SSF47370">
    <property type="entry name" value="Bromodomain"/>
    <property type="match status" value="1"/>
</dbReference>
<feature type="compositionally biased region" description="Basic residues" evidence="13">
    <location>
        <begin position="2221"/>
        <end position="2234"/>
    </location>
</feature>
<dbReference type="Pfam" id="PF15612">
    <property type="entry name" value="WHIM1"/>
    <property type="match status" value="1"/>
</dbReference>
<evidence type="ECO:0008006" key="18">
    <source>
        <dbReference type="Google" id="ProtNLM"/>
    </source>
</evidence>
<evidence type="ECO:0000256" key="11">
    <source>
        <dbReference type="PROSITE-ProRule" id="PRU00035"/>
    </source>
</evidence>
<dbReference type="InterPro" id="IPR003888">
    <property type="entry name" value="FYrich_N"/>
</dbReference>
<dbReference type="Proteomes" id="UP001634007">
    <property type="component" value="Unassembled WGS sequence"/>
</dbReference>
<dbReference type="InterPro" id="IPR013083">
    <property type="entry name" value="Znf_RING/FYVE/PHD"/>
</dbReference>
<comment type="subcellular location">
    <subcellularLocation>
        <location evidence="1">Nucleus</location>
    </subcellularLocation>
</comment>
<feature type="compositionally biased region" description="Gly residues" evidence="13">
    <location>
        <begin position="13"/>
        <end position="25"/>
    </location>
</feature>
<sequence>MEPSDIAPRPQPGGDGDGDGGGGVGEAAARPSHLEIDLNEIPSPSPDSDPFDVVRSFQDAPEPPAEPAAAPVAAPRGAATACAACGQPEEGGGGGVVVCDGCERGFHVACAAAGSGAAAAAAPGKDVEEWVCRECVGRGVKSRRWPLGFKRNRRRFLDMNASPPSDGDCEGEGSEDVIELRKRTSGDNSSGGNPFGAPVRCSSYAHAGNGCHFENAAGVVTETLGAGVRDIEHHPLVQCGNFEVDLGFPVIHLKSSNNTVIRLSSGNPKEFLLQTLREYISQWHGVLDDGWYVEFKESFNGCGTYVWYCAPGGLKFDTMSEVASYLGLTSNHKLVEPKLNSEGSTVLERFHLPRKRKSSKSVINGFAESRGYLTHAHPKEFISDSQTMEVVSSNGNTLKAAEARSEENFGSEYQQYKDGLPVQFEDFFVLHLGSVDLRPLYHEQERILPVGYRSCWHDKITGSIMFCEVLDGGDSGPLFKIRRCSCSVVPIPNGSTILFRRVLPQYAGSDAKVTDDVIYSSMDSDDDGIIQAILTNPVPPVENELSACLCSGRNEVSDVRENSRQADPSTALVRYATVDREDCLRDEIGEIVVEERSSSLAWKRLSQKFVDALSDIRSRKSSYKLSCKHVKNETISSYWDMVDEKCVPSPLQRFSSSPLSAGFSLYNSDSDISTDALLKWLGQDRFGLDAEFVQETIEKLPGIKGCSRYVLLSSRNNHSRSLTIGNGNLIVKRKGVEIKEGAFNGLFGELRKGTVDVDDRCSPPSGTEPCSRLSPTIAGDCYQVWEVLWRFHDILDLKEPPTLKKLEDELINPWVDASKLAVNFGQGLQGCQVLDSHPSDHRGDETPSGIAPGSQLCGEHLCKFRTMETGAKEESSYTKSPCISFNTCCGMALTKVHSLLLGVLIGELQLKVAALVDPNFETGELKSRRGRKKDMESSLPAKRAKLSMLPINELTWPELARRYILAIITMDGNSDSADVTSRESGKVFRCLQGDGGVLCGSLTGVAGMEADALLLAEASKQILGSMTKENEFLTLEVEESAVPDAVEKNFVGDDNLPDWAQALVPVKKLPTNVGTRIRKCVHDALAKDPPDWAKKILEHSISKEVYKGNASGPTKKAVISVLADVSGEASQPKPEKKSKRRTVVSVSDVIMKKCRVVLRQAAAADDGRVFCNLLGRKIMNNSDKDEEGLLGSPAMVSRPLDFRTIDLRLAFNAYGGSQEAFVEDVRELWNNVRIAFGDQTDVVELADKLSQNFESLYEEEVVTLVDKLRVYAKSESLSAEIKKEVDDVLASLSELPKAPWEEGVCKVCGIDKDDDSVLLCDTCDAEYHTYCLNPPLARIPEGNWYCPSCVVGRRLVQDVSQQNYVIRKRRAKRFQEVTRDYLEALSHLASRMEEKEYWDYTVDERTFLLRFLCDELLSSALVRQHLEQCAEISAELQQKLRMLIAEWKNLKLKEDYLMARAAKADGATNTCGEVLGKRGLDPAQSNNTRRIVHQLSDRSKNLNILPELRFLEAGHEKCGLNGFDHSSINMAEKNGLYKDKASNPANDECELEENGVANGDRKLLGNTLSSRASQTDDSTVKSRDSPTSDPFPEEVNDPERKIFEQECCLHSDSRSFPRTQNLDDLNESTHQVELTSVKNELSALQDSIGNLESQLLKHSLRREFLGSDSAGRLYWAAATPGSRPRIVVDGTLVSGKRRKILNSMVPSSTWGSAPTVESALEGSKACCPFMHKSDGAAAANQSWVFYQTDDEVEQLAGWLKGSDSGEKALKNAILHWWKFKLQDVGHISDGSETTSEGCLNGENLVTSVCVATKASSFLERKYGPCTELENIGTLKKRAKKARAPSEEKMYRCECLELIWSSRYHCLFCHKTLLTEDELEEHNDGRCSSEFSGHEKGKENGDLSKKKGNLKSDPARIERTGEKDVYDKSQHLHLCSNLITFQNEGFVCPYDIDEISSKFVTKDSNKDLVQQIGLIGSNGTPLLVPSRPPYLDDSDPILLSSGDASVPNEDDKEVGVTAVREDRSICNTNTSECYNIRPGGENIGTQRDAKSSLACSEGKERKYTLHKRAMATGLSQRCVVPQSSLRPLPGRVSPILRQLKINLLDMDAALEGEYLKPSKAHLEGRWAWRSFVKSAETIYEMVQATIVFEDMIQTKYLRKEWWYWSSLSAAVKTSTLSSLALRIYSLDSAILYENILPDLDSTDIVVDKAIASTSDPTEKPKPSRKSSRKRKEPEG</sequence>
<feature type="region of interest" description="Disordered" evidence="13">
    <location>
        <begin position="1884"/>
        <end position="1920"/>
    </location>
</feature>
<organism evidence="16 17">
    <name type="scientific">Eucalyptus globulus</name>
    <name type="common">Tasmanian blue gum</name>
    <dbReference type="NCBI Taxonomy" id="34317"/>
    <lineage>
        <taxon>Eukaryota</taxon>
        <taxon>Viridiplantae</taxon>
        <taxon>Streptophyta</taxon>
        <taxon>Embryophyta</taxon>
        <taxon>Tracheophyta</taxon>
        <taxon>Spermatophyta</taxon>
        <taxon>Magnoliopsida</taxon>
        <taxon>eudicotyledons</taxon>
        <taxon>Gunneridae</taxon>
        <taxon>Pentapetalae</taxon>
        <taxon>rosids</taxon>
        <taxon>malvids</taxon>
        <taxon>Myrtales</taxon>
        <taxon>Myrtaceae</taxon>
        <taxon>Myrtoideae</taxon>
        <taxon>Eucalypteae</taxon>
        <taxon>Eucalyptus</taxon>
    </lineage>
</organism>
<dbReference type="PROSITE" id="PS50014">
    <property type="entry name" value="BROMODOMAIN_2"/>
    <property type="match status" value="1"/>
</dbReference>
<feature type="domain" description="Bromo" evidence="14">
    <location>
        <begin position="1195"/>
        <end position="1243"/>
    </location>
</feature>
<feature type="region of interest" description="Disordered" evidence="13">
    <location>
        <begin position="2209"/>
        <end position="2234"/>
    </location>
</feature>
<dbReference type="InterPro" id="IPR028941">
    <property type="entry name" value="WHIM2_dom"/>
</dbReference>
<dbReference type="InterPro" id="IPR019787">
    <property type="entry name" value="Znf_PHD-finger"/>
</dbReference>
<evidence type="ECO:0000256" key="2">
    <source>
        <dbReference type="ARBA" id="ARBA00007444"/>
    </source>
</evidence>
<dbReference type="Pfam" id="PF15613">
    <property type="entry name" value="WSD"/>
    <property type="match status" value="1"/>
</dbReference>
<evidence type="ECO:0000256" key="4">
    <source>
        <dbReference type="ARBA" id="ARBA00022771"/>
    </source>
</evidence>
<evidence type="ECO:0000256" key="1">
    <source>
        <dbReference type="ARBA" id="ARBA00004123"/>
    </source>
</evidence>
<dbReference type="SUPFAM" id="SSF54171">
    <property type="entry name" value="DNA-binding domain"/>
    <property type="match status" value="1"/>
</dbReference>
<evidence type="ECO:0000259" key="15">
    <source>
        <dbReference type="PROSITE" id="PS50016"/>
    </source>
</evidence>
<dbReference type="PROSITE" id="PS51542">
    <property type="entry name" value="FYRN"/>
    <property type="match status" value="1"/>
</dbReference>
<protein>
    <recommendedName>
        <fullName evidence="18">Methyl-CpG-binding domain-containing protein 9</fullName>
    </recommendedName>
</protein>
<dbReference type="SUPFAM" id="SSF57903">
    <property type="entry name" value="FYVE/PHD zinc finger"/>
    <property type="match status" value="2"/>
</dbReference>
<evidence type="ECO:0000256" key="5">
    <source>
        <dbReference type="ARBA" id="ARBA00022833"/>
    </source>
</evidence>
<evidence type="ECO:0000256" key="7">
    <source>
        <dbReference type="ARBA" id="ARBA00023117"/>
    </source>
</evidence>
<feature type="compositionally biased region" description="Polar residues" evidence="13">
    <location>
        <begin position="1566"/>
        <end position="1577"/>
    </location>
</feature>
<dbReference type="SMART" id="SM00297">
    <property type="entry name" value="BROMO"/>
    <property type="match status" value="1"/>
</dbReference>
<evidence type="ECO:0000313" key="17">
    <source>
        <dbReference type="Proteomes" id="UP001634007"/>
    </source>
</evidence>
<dbReference type="Pfam" id="PF00628">
    <property type="entry name" value="PHD"/>
    <property type="match status" value="2"/>
</dbReference>
<name>A0ABD3J8P1_EUCGL</name>
<dbReference type="InterPro" id="IPR016177">
    <property type="entry name" value="DNA-bd_dom_sf"/>
</dbReference>
<keyword evidence="9" id="KW-0804">Transcription</keyword>
<feature type="compositionally biased region" description="Basic and acidic residues" evidence="13">
    <location>
        <begin position="1884"/>
        <end position="1904"/>
    </location>
</feature>
<dbReference type="InterPro" id="IPR001739">
    <property type="entry name" value="Methyl_CpG_DNA-bd"/>
</dbReference>
<keyword evidence="7 11" id="KW-0103">Bromodomain</keyword>
<dbReference type="PANTHER" id="PTHR47162">
    <property type="entry name" value="OS02G0192300 PROTEIN"/>
    <property type="match status" value="1"/>
</dbReference>
<dbReference type="Gene3D" id="1.20.920.10">
    <property type="entry name" value="Bromodomain-like"/>
    <property type="match status" value="1"/>
</dbReference>
<dbReference type="InterPro" id="IPR001965">
    <property type="entry name" value="Znf_PHD"/>
</dbReference>
<dbReference type="GO" id="GO:0005634">
    <property type="term" value="C:nucleus"/>
    <property type="evidence" value="ECO:0007669"/>
    <property type="project" value="UniProtKB-SubCell"/>
</dbReference>
<keyword evidence="5" id="KW-0862">Zinc</keyword>
<evidence type="ECO:0000256" key="12">
    <source>
        <dbReference type="PROSITE-ProRule" id="PRU00146"/>
    </source>
</evidence>
<dbReference type="InterPro" id="IPR036427">
    <property type="entry name" value="Bromodomain-like_sf"/>
</dbReference>
<keyword evidence="4 12" id="KW-0863">Zinc-finger</keyword>
<evidence type="ECO:0000256" key="10">
    <source>
        <dbReference type="ARBA" id="ARBA00023242"/>
    </source>
</evidence>
<comment type="similarity">
    <text evidence="2">Belongs to the WAL family.</text>
</comment>
<dbReference type="GO" id="GO:0008270">
    <property type="term" value="F:zinc ion binding"/>
    <property type="evidence" value="ECO:0007669"/>
    <property type="project" value="UniProtKB-KW"/>
</dbReference>
<reference evidence="16 17" key="1">
    <citation type="submission" date="2024-11" db="EMBL/GenBank/DDBJ databases">
        <title>Chromosome-level genome assembly of Eucalyptus globulus Labill. provides insights into its genome evolution.</title>
        <authorList>
            <person name="Li X."/>
        </authorList>
    </citation>
    <scope>NUCLEOTIDE SEQUENCE [LARGE SCALE GENOMIC DNA]</scope>
    <source>
        <strain evidence="16">CL2024</strain>
        <tissue evidence="16">Fresh tender leaves</tissue>
    </source>
</reference>
<feature type="domain" description="PHD-type" evidence="15">
    <location>
        <begin position="1302"/>
        <end position="1352"/>
    </location>
</feature>
<dbReference type="PANTHER" id="PTHR47162:SF8">
    <property type="entry name" value="METHYL-CPG-BINDING DOMAIN-CONTAINING PROTEIN 9"/>
    <property type="match status" value="1"/>
</dbReference>
<keyword evidence="6" id="KW-0805">Transcription regulation</keyword>
<dbReference type="Pfam" id="PF01429">
    <property type="entry name" value="MBD"/>
    <property type="match status" value="1"/>
</dbReference>
<evidence type="ECO:0000256" key="6">
    <source>
        <dbReference type="ARBA" id="ARBA00023015"/>
    </source>
</evidence>
<dbReference type="EMBL" id="JBJKBG010000009">
    <property type="protein sequence ID" value="KAL3723164.1"/>
    <property type="molecule type" value="Genomic_DNA"/>
</dbReference>
<feature type="region of interest" description="Disordered" evidence="13">
    <location>
        <begin position="1"/>
        <end position="72"/>
    </location>
</feature>
<evidence type="ECO:0000256" key="13">
    <source>
        <dbReference type="SAM" id="MobiDB-lite"/>
    </source>
</evidence>
<feature type="domain" description="PHD-type" evidence="15">
    <location>
        <begin position="79"/>
        <end position="138"/>
    </location>
</feature>
<keyword evidence="17" id="KW-1185">Reference proteome</keyword>
<evidence type="ECO:0000259" key="14">
    <source>
        <dbReference type="PROSITE" id="PS50014"/>
    </source>
</evidence>
<evidence type="ECO:0000256" key="8">
    <source>
        <dbReference type="ARBA" id="ARBA00023125"/>
    </source>
</evidence>
<evidence type="ECO:0000256" key="9">
    <source>
        <dbReference type="ARBA" id="ARBA00023163"/>
    </source>
</evidence>
<proteinExistence type="inferred from homology"/>
<dbReference type="GO" id="GO:0003677">
    <property type="term" value="F:DNA binding"/>
    <property type="evidence" value="ECO:0007669"/>
    <property type="project" value="UniProtKB-KW"/>
</dbReference>
<dbReference type="InterPro" id="IPR028942">
    <property type="entry name" value="WHIM1_dom"/>
</dbReference>
<keyword evidence="10" id="KW-0539">Nucleus</keyword>
<evidence type="ECO:0000256" key="3">
    <source>
        <dbReference type="ARBA" id="ARBA00022723"/>
    </source>
</evidence>
<dbReference type="SMART" id="SM00249">
    <property type="entry name" value="PHD"/>
    <property type="match status" value="2"/>
</dbReference>
<feature type="region of interest" description="Disordered" evidence="13">
    <location>
        <begin position="1539"/>
        <end position="1596"/>
    </location>
</feature>
<dbReference type="PROSITE" id="PS50016">
    <property type="entry name" value="ZF_PHD_2"/>
    <property type="match status" value="2"/>
</dbReference>
<evidence type="ECO:0000313" key="16">
    <source>
        <dbReference type="EMBL" id="KAL3723164.1"/>
    </source>
</evidence>
<accession>A0ABD3J8P1</accession>
<dbReference type="PROSITE" id="PS01359">
    <property type="entry name" value="ZF_PHD_1"/>
    <property type="match status" value="2"/>
</dbReference>
<dbReference type="InterPro" id="IPR001487">
    <property type="entry name" value="Bromodomain"/>
</dbReference>
<dbReference type="InterPro" id="IPR019786">
    <property type="entry name" value="Zinc_finger_PHD-type_CS"/>
</dbReference>
<dbReference type="InterPro" id="IPR011011">
    <property type="entry name" value="Znf_FYVE_PHD"/>
</dbReference>
<dbReference type="GO" id="GO:0000785">
    <property type="term" value="C:chromatin"/>
    <property type="evidence" value="ECO:0007669"/>
    <property type="project" value="UniProtKB-ARBA"/>
</dbReference>
<gene>
    <name evidence="16" type="ORF">ACJRO7_035355</name>
</gene>
<keyword evidence="3" id="KW-0479">Metal-binding</keyword>
<dbReference type="Gene3D" id="3.30.40.10">
    <property type="entry name" value="Zinc/RING finger domain, C3HC4 (zinc finger)"/>
    <property type="match status" value="2"/>
</dbReference>
<dbReference type="CDD" id="cd15519">
    <property type="entry name" value="PHD1_Lid2p_like"/>
    <property type="match status" value="1"/>
</dbReference>